<organism evidence="3 4">
    <name type="scientific">Pseudalkalibacillus berkeleyi</name>
    <dbReference type="NCBI Taxonomy" id="1069813"/>
    <lineage>
        <taxon>Bacteria</taxon>
        <taxon>Bacillati</taxon>
        <taxon>Bacillota</taxon>
        <taxon>Bacilli</taxon>
        <taxon>Bacillales</taxon>
        <taxon>Fictibacillaceae</taxon>
        <taxon>Pseudalkalibacillus</taxon>
    </lineage>
</organism>
<evidence type="ECO:0000256" key="1">
    <source>
        <dbReference type="PROSITE-ProRule" id="PRU00339"/>
    </source>
</evidence>
<dbReference type="SUPFAM" id="SSF47413">
    <property type="entry name" value="lambda repressor-like DNA-binding domains"/>
    <property type="match status" value="1"/>
</dbReference>
<dbReference type="InterPro" id="IPR011990">
    <property type="entry name" value="TPR-like_helical_dom_sf"/>
</dbReference>
<dbReference type="SMART" id="SM00530">
    <property type="entry name" value="HTH_XRE"/>
    <property type="match status" value="1"/>
</dbReference>
<dbReference type="Proteomes" id="UP001649381">
    <property type="component" value="Unassembled WGS sequence"/>
</dbReference>
<dbReference type="InterPro" id="IPR019734">
    <property type="entry name" value="TPR_rpt"/>
</dbReference>
<dbReference type="InterPro" id="IPR010982">
    <property type="entry name" value="Lambda_DNA-bd_dom_sf"/>
</dbReference>
<dbReference type="SUPFAM" id="SSF48452">
    <property type="entry name" value="TPR-like"/>
    <property type="match status" value="2"/>
</dbReference>
<reference evidence="3 4" key="1">
    <citation type="submission" date="2022-01" db="EMBL/GenBank/DDBJ databases">
        <title>Alkalihalobacillus sp. EGI L200015, a novel bacterium isolated from a salt lake sediment.</title>
        <authorList>
            <person name="Gao L."/>
            <person name="Fang B.-Z."/>
            <person name="Li W.-J."/>
        </authorList>
    </citation>
    <scope>NUCLEOTIDE SEQUENCE [LARGE SCALE GENOMIC DNA]</scope>
    <source>
        <strain evidence="3 4">KCTC 12718</strain>
    </source>
</reference>
<dbReference type="PANTHER" id="PTHR10098">
    <property type="entry name" value="RAPSYN-RELATED"/>
    <property type="match status" value="1"/>
</dbReference>
<dbReference type="Gene3D" id="1.25.40.10">
    <property type="entry name" value="Tetratricopeptide repeat domain"/>
    <property type="match status" value="1"/>
</dbReference>
<dbReference type="PANTHER" id="PTHR10098:SF108">
    <property type="entry name" value="TETRATRICOPEPTIDE REPEAT PROTEIN 28"/>
    <property type="match status" value="1"/>
</dbReference>
<dbReference type="RefSeq" id="WP_236338134.1">
    <property type="nucleotide sequence ID" value="NZ_JAKIJS010000003.1"/>
</dbReference>
<dbReference type="Gene3D" id="1.10.260.40">
    <property type="entry name" value="lambda repressor-like DNA-binding domains"/>
    <property type="match status" value="1"/>
</dbReference>
<feature type="domain" description="HTH cro/C1-type" evidence="2">
    <location>
        <begin position="6"/>
        <end position="59"/>
    </location>
</feature>
<protein>
    <submittedName>
        <fullName evidence="3">Tetratricopeptide repeat protein</fullName>
    </submittedName>
</protein>
<proteinExistence type="predicted"/>
<gene>
    <name evidence="3" type="ORF">L2716_16700</name>
</gene>
<evidence type="ECO:0000259" key="2">
    <source>
        <dbReference type="PROSITE" id="PS50943"/>
    </source>
</evidence>
<dbReference type="CDD" id="cd00093">
    <property type="entry name" value="HTH_XRE"/>
    <property type="match status" value="1"/>
</dbReference>
<dbReference type="SMART" id="SM00028">
    <property type="entry name" value="TPR"/>
    <property type="match status" value="5"/>
</dbReference>
<comment type="caution">
    <text evidence="3">The sequence shown here is derived from an EMBL/GenBank/DDBJ whole genome shotgun (WGS) entry which is preliminary data.</text>
</comment>
<evidence type="ECO:0000313" key="4">
    <source>
        <dbReference type="Proteomes" id="UP001649381"/>
    </source>
</evidence>
<sequence>MIGQRIRYYRKTKSLTQEELAKGICSVSYLSKIENGDAKSSDDVIQLLCERLGISPESQELDVNFIGLLNEWNYYLTLRKSKEAKEIYLKIEDQIPFIEDPNIILRYKLFLTRQYLTEKKAEDAYNLLKDLKKYKDIDFDSSLKFYHYFILGLYNYITYDYRESIDYFYKAEPYLVQTPLTEVEIATFYYNIALTLTHLTHNTSVISYANKALNIFDKDYHFTRSSDCQILLGIVNRRIKNYSQSEYHFSQALKFAESFNDSKGLSVIYHNLGYVHSSKGDGKKAIEFYHKSIKIKEKIKDQSIHITYYLIAQEYFNLGEPTSSSMWLEKTFNNLEKNPDKEYLIHYKVLKYRLDNDHGKEYEQFIKKEAIPFFQEQNILERVCEYATLLAEYYFNNSQYKSSSEYYKLALEASQQYF</sequence>
<accession>A0ABS9H345</accession>
<dbReference type="EMBL" id="JAKIJS010000003">
    <property type="protein sequence ID" value="MCF6139367.1"/>
    <property type="molecule type" value="Genomic_DNA"/>
</dbReference>
<dbReference type="InterPro" id="IPR001387">
    <property type="entry name" value="Cro/C1-type_HTH"/>
</dbReference>
<dbReference type="PROSITE" id="PS50943">
    <property type="entry name" value="HTH_CROC1"/>
    <property type="match status" value="1"/>
</dbReference>
<feature type="repeat" description="TPR" evidence="1">
    <location>
        <begin position="266"/>
        <end position="299"/>
    </location>
</feature>
<dbReference type="PROSITE" id="PS50005">
    <property type="entry name" value="TPR"/>
    <property type="match status" value="1"/>
</dbReference>
<dbReference type="Pfam" id="PF13181">
    <property type="entry name" value="TPR_8"/>
    <property type="match status" value="1"/>
</dbReference>
<keyword evidence="1" id="KW-0802">TPR repeat</keyword>
<name>A0ABS9H345_9BACL</name>
<keyword evidence="4" id="KW-1185">Reference proteome</keyword>
<dbReference type="Pfam" id="PF01381">
    <property type="entry name" value="HTH_3"/>
    <property type="match status" value="1"/>
</dbReference>
<evidence type="ECO:0000313" key="3">
    <source>
        <dbReference type="EMBL" id="MCF6139367.1"/>
    </source>
</evidence>